<evidence type="ECO:0008006" key="3">
    <source>
        <dbReference type="Google" id="ProtNLM"/>
    </source>
</evidence>
<gene>
    <name evidence="1" type="ORF">CURHAP_LOCUS17898</name>
</gene>
<proteinExistence type="predicted"/>
<dbReference type="EMBL" id="CAEKDK010000002">
    <property type="protein sequence ID" value="CAB4271512.1"/>
    <property type="molecule type" value="Genomic_DNA"/>
</dbReference>
<name>A0A6J5U6H3_PRUAR</name>
<dbReference type="AlphaFoldDB" id="A0A6J5U6H3"/>
<sequence length="93" mass="10742">MNLNFPVFHGGNDNPVDWLCLAERYFKYLKTPEEKKMEIASLHLQGDAIPWMSGLHEPYHSLDSWSQFVVRILKFFGSGECNDIDIALSNRDP</sequence>
<dbReference type="Proteomes" id="UP000507222">
    <property type="component" value="Unassembled WGS sequence"/>
</dbReference>
<organism evidence="1 2">
    <name type="scientific">Prunus armeniaca</name>
    <name type="common">Apricot</name>
    <name type="synonym">Armeniaca vulgaris</name>
    <dbReference type="NCBI Taxonomy" id="36596"/>
    <lineage>
        <taxon>Eukaryota</taxon>
        <taxon>Viridiplantae</taxon>
        <taxon>Streptophyta</taxon>
        <taxon>Embryophyta</taxon>
        <taxon>Tracheophyta</taxon>
        <taxon>Spermatophyta</taxon>
        <taxon>Magnoliopsida</taxon>
        <taxon>eudicotyledons</taxon>
        <taxon>Gunneridae</taxon>
        <taxon>Pentapetalae</taxon>
        <taxon>rosids</taxon>
        <taxon>fabids</taxon>
        <taxon>Rosales</taxon>
        <taxon>Rosaceae</taxon>
        <taxon>Amygdaloideae</taxon>
        <taxon>Amygdaleae</taxon>
        <taxon>Prunus</taxon>
    </lineage>
</organism>
<accession>A0A6J5U6H3</accession>
<evidence type="ECO:0000313" key="1">
    <source>
        <dbReference type="EMBL" id="CAB4271512.1"/>
    </source>
</evidence>
<evidence type="ECO:0000313" key="2">
    <source>
        <dbReference type="Proteomes" id="UP000507222"/>
    </source>
</evidence>
<protein>
    <recommendedName>
        <fullName evidence="3">Retrotransposon gag domain-containing protein</fullName>
    </recommendedName>
</protein>
<reference evidence="1 2" key="1">
    <citation type="submission" date="2020-05" db="EMBL/GenBank/DDBJ databases">
        <authorList>
            <person name="Campoy J."/>
            <person name="Schneeberger K."/>
            <person name="Spophaly S."/>
        </authorList>
    </citation>
    <scope>NUCLEOTIDE SEQUENCE [LARGE SCALE GENOMIC DNA]</scope>
    <source>
        <strain evidence="1">PruArmRojPasFocal</strain>
    </source>
</reference>